<gene>
    <name evidence="2" type="ordered locus">BURPS1710b_1837</name>
</gene>
<organism evidence="2 3">
    <name type="scientific">Burkholderia pseudomallei (strain 1710b)</name>
    <dbReference type="NCBI Taxonomy" id="320372"/>
    <lineage>
        <taxon>Bacteria</taxon>
        <taxon>Pseudomonadati</taxon>
        <taxon>Pseudomonadota</taxon>
        <taxon>Betaproteobacteria</taxon>
        <taxon>Burkholderiales</taxon>
        <taxon>Burkholderiaceae</taxon>
        <taxon>Burkholderia</taxon>
        <taxon>pseudomallei group</taxon>
    </lineage>
</organism>
<sequence length="745" mass="83833">MARRRGAVGTPDSTACARARPPRARKRRRGRGRRASAPALPAVRRAHVGLQLDRPPGLQRFAQRMADPRRLERVRERRAAGGALAAHRRDERLRLDQERILEAVEERRRAGVADARRIIDLDAVRARVAADRERARRADHFGVRVVAVRHRARRIEHREPAAFELADRDAVVDVAARAQPLVQRDRARRVHARRARRAEQPSCDVDVVHGAIEEDAARARREAHEKALGIVPVAGLRAHEERPADLARRDARVRVAIARIEAAHETDRRDEMRPRARLGEHPLAFAEIERQRFLAEHVLARAQRGDDLVRVQRRRRDEPERVELGIGRERVEILVDARHGERLARPRALVGKRAARGREPRARDAPREVLRVAPAEPAEPRDADAHRSGAVTDYHRIAPSGRPLAECHRAGLAPRQRRRLGELERLHAVGDRRAHRLAARHRREEMRDLARVRGAIALEEERLGQIRRHRARRVARHLGRPHVARLQHAGAAEHFEALIVAVCGAARRVDLAEPAALRADRDRGRIDVARAGDRRVGQATARRVQRVGIVVEDPAEDVEIVDQHVLEDAARVLDVVDGRRARIAARHDEHLRRADLARVDAALERLESRIEAALKADHADDARPRDGRLARAGALERQIDGLLAEHVLARARGADDQLGVRIGARADHRCADRRVAERAVDVGRLRAVLRGERGRRVAVHVDHVLQAHAGPAREIARMNAADAPGAEHGDVDRRCCVSHRILQCP</sequence>
<feature type="compositionally biased region" description="Basic residues" evidence="1">
    <location>
        <begin position="20"/>
        <end position="34"/>
    </location>
</feature>
<protein>
    <submittedName>
        <fullName evidence="2">Uncharacterized protein</fullName>
    </submittedName>
</protein>
<dbReference type="HOGENOM" id="CLU_372873_0_0_4"/>
<evidence type="ECO:0000256" key="1">
    <source>
        <dbReference type="SAM" id="MobiDB-lite"/>
    </source>
</evidence>
<feature type="region of interest" description="Disordered" evidence="1">
    <location>
        <begin position="1"/>
        <end position="40"/>
    </location>
</feature>
<dbReference type="EnsemblBacteria" id="ABA49379">
    <property type="protein sequence ID" value="ABA49379"/>
    <property type="gene ID" value="BURPS1710b_1837"/>
</dbReference>
<dbReference type="AlphaFoldDB" id="Q3JT66"/>
<dbReference type="Proteomes" id="UP000002700">
    <property type="component" value="Chromosome I"/>
</dbReference>
<dbReference type="KEGG" id="bpm:BURPS1710b_1837"/>
<reference evidence="2 3" key="1">
    <citation type="submission" date="2005-09" db="EMBL/GenBank/DDBJ databases">
        <authorList>
            <person name="Woods D.E."/>
            <person name="Nierman W.C."/>
        </authorList>
    </citation>
    <scope>NUCLEOTIDE SEQUENCE [LARGE SCALE GENOMIC DNA]</scope>
    <source>
        <strain evidence="2 3">1710b</strain>
    </source>
</reference>
<name>Q3JT66_BURP1</name>
<evidence type="ECO:0000313" key="3">
    <source>
        <dbReference type="Proteomes" id="UP000002700"/>
    </source>
</evidence>
<evidence type="ECO:0000313" key="2">
    <source>
        <dbReference type="EMBL" id="ABA49379.1"/>
    </source>
</evidence>
<dbReference type="EMBL" id="CP000124">
    <property type="protein sequence ID" value="ABA49379.1"/>
    <property type="molecule type" value="Genomic_DNA"/>
</dbReference>
<proteinExistence type="predicted"/>
<accession>Q3JT66</accession>